<dbReference type="Gene3D" id="2.40.50.180">
    <property type="entry name" value="CheA-289, Domain 4"/>
    <property type="match status" value="1"/>
</dbReference>
<dbReference type="GO" id="GO:0007165">
    <property type="term" value="P:signal transduction"/>
    <property type="evidence" value="ECO:0007669"/>
    <property type="project" value="InterPro"/>
</dbReference>
<organism evidence="2 3">
    <name type="scientific">Rhizobium hainanense</name>
    <dbReference type="NCBI Taxonomy" id="52131"/>
    <lineage>
        <taxon>Bacteria</taxon>
        <taxon>Pseudomonadati</taxon>
        <taxon>Pseudomonadota</taxon>
        <taxon>Alphaproteobacteria</taxon>
        <taxon>Hyphomicrobiales</taxon>
        <taxon>Rhizobiaceae</taxon>
        <taxon>Rhizobium/Agrobacterium group</taxon>
        <taxon>Rhizobium</taxon>
    </lineage>
</organism>
<dbReference type="Gene3D" id="2.30.30.40">
    <property type="entry name" value="SH3 Domains"/>
    <property type="match status" value="1"/>
</dbReference>
<evidence type="ECO:0000313" key="3">
    <source>
        <dbReference type="Proteomes" id="UP000186228"/>
    </source>
</evidence>
<dbReference type="STRING" id="52131.GA0061100_12617"/>
<dbReference type="PANTHER" id="PTHR22617:SF23">
    <property type="entry name" value="CHEMOTAXIS PROTEIN CHEW"/>
    <property type="match status" value="1"/>
</dbReference>
<dbReference type="InterPro" id="IPR002545">
    <property type="entry name" value="CheW-lke_dom"/>
</dbReference>
<dbReference type="PANTHER" id="PTHR22617">
    <property type="entry name" value="CHEMOTAXIS SENSOR HISTIDINE KINASE-RELATED"/>
    <property type="match status" value="1"/>
</dbReference>
<dbReference type="Proteomes" id="UP000186228">
    <property type="component" value="Unassembled WGS sequence"/>
</dbReference>
<dbReference type="RefSeq" id="WP_167459863.1">
    <property type="nucleotide sequence ID" value="NZ_FMAC01000026.1"/>
</dbReference>
<keyword evidence="3" id="KW-1185">Reference proteome</keyword>
<accession>A0A1C3WLD4</accession>
<dbReference type="Pfam" id="PF01584">
    <property type="entry name" value="CheW"/>
    <property type="match status" value="1"/>
</dbReference>
<dbReference type="EMBL" id="FMAC01000026">
    <property type="protein sequence ID" value="SCB40666.1"/>
    <property type="molecule type" value="Genomic_DNA"/>
</dbReference>
<evidence type="ECO:0000313" key="2">
    <source>
        <dbReference type="EMBL" id="SCB40666.1"/>
    </source>
</evidence>
<dbReference type="GO" id="GO:0006935">
    <property type="term" value="P:chemotaxis"/>
    <property type="evidence" value="ECO:0007669"/>
    <property type="project" value="InterPro"/>
</dbReference>
<reference evidence="3" key="1">
    <citation type="submission" date="2016-08" db="EMBL/GenBank/DDBJ databases">
        <authorList>
            <person name="Varghese N."/>
            <person name="Submissions Spin"/>
        </authorList>
    </citation>
    <scope>NUCLEOTIDE SEQUENCE [LARGE SCALE GENOMIC DNA]</scope>
    <source>
        <strain evidence="3">CCBAU 57015</strain>
    </source>
</reference>
<gene>
    <name evidence="2" type="ORF">GA0061100_12617</name>
</gene>
<name>A0A1C3WLD4_9HYPH</name>
<feature type="domain" description="CheW-like" evidence="1">
    <location>
        <begin position="9"/>
        <end position="149"/>
    </location>
</feature>
<sequence>METAGNSTTLEIIAFHRGEQRFCIRTTSIREIRGWAAATPLPHAPPDVLGVMNLRGSVIPVIDPAAKLGVRSVTHTDRSAIVVTEIGDNIIGLVVDRVSDILSIGSDRIQPVPDLGRTFDPAFSHGIIPLDHGMVCFLNLDHMFANLEGATDLLLFQCES</sequence>
<dbReference type="SMART" id="SM00260">
    <property type="entry name" value="CheW"/>
    <property type="match status" value="1"/>
</dbReference>
<dbReference type="AlphaFoldDB" id="A0A1C3WLD4"/>
<protein>
    <submittedName>
        <fullName evidence="2">Purine-binding chemotaxis protein CheW</fullName>
    </submittedName>
</protein>
<proteinExistence type="predicted"/>
<dbReference type="PROSITE" id="PS50851">
    <property type="entry name" value="CHEW"/>
    <property type="match status" value="1"/>
</dbReference>
<dbReference type="SUPFAM" id="SSF50341">
    <property type="entry name" value="CheW-like"/>
    <property type="match status" value="1"/>
</dbReference>
<dbReference type="InterPro" id="IPR036061">
    <property type="entry name" value="CheW-like_dom_sf"/>
</dbReference>
<dbReference type="GO" id="GO:0005829">
    <property type="term" value="C:cytosol"/>
    <property type="evidence" value="ECO:0007669"/>
    <property type="project" value="TreeGrafter"/>
</dbReference>
<evidence type="ECO:0000259" key="1">
    <source>
        <dbReference type="PROSITE" id="PS50851"/>
    </source>
</evidence>
<dbReference type="InterPro" id="IPR039315">
    <property type="entry name" value="CheW"/>
</dbReference>